<dbReference type="Pfam" id="PF02790">
    <property type="entry name" value="COX2_TM"/>
    <property type="match status" value="1"/>
</dbReference>
<dbReference type="InterPro" id="IPR002429">
    <property type="entry name" value="CcO_II-like_C"/>
</dbReference>
<dbReference type="STRING" id="1581420.AAW00_00525"/>
<comment type="cofactor">
    <cofactor evidence="15">
        <name>Cu cation</name>
        <dbReference type="ChEBI" id="CHEBI:23378"/>
    </cofactor>
    <text evidence="15">Binds a copper A center.</text>
</comment>
<feature type="transmembrane region" description="Helical" evidence="17">
    <location>
        <begin position="102"/>
        <end position="123"/>
    </location>
</feature>
<evidence type="ECO:0000256" key="16">
    <source>
        <dbReference type="SAM" id="MobiDB-lite"/>
    </source>
</evidence>
<evidence type="ECO:0000256" key="9">
    <source>
        <dbReference type="ARBA" id="ARBA00022989"/>
    </source>
</evidence>
<keyword evidence="9 17" id="KW-1133">Transmembrane helix</keyword>
<evidence type="ECO:0000256" key="18">
    <source>
        <dbReference type="SAM" id="SignalP"/>
    </source>
</evidence>
<dbReference type="PROSITE" id="PS50857">
    <property type="entry name" value="COX2_CUA"/>
    <property type="match status" value="1"/>
</dbReference>
<dbReference type="GO" id="GO:0005886">
    <property type="term" value="C:plasma membrane"/>
    <property type="evidence" value="ECO:0007669"/>
    <property type="project" value="UniProtKB-SubCell"/>
</dbReference>
<gene>
    <name evidence="21" type="ORF">AAW00_00525</name>
</gene>
<keyword evidence="7" id="KW-1278">Translocase</keyword>
<feature type="chain" id="PRO_5002580478" description="Cytochrome c oxidase subunit 2" evidence="18">
    <location>
        <begin position="19"/>
        <end position="361"/>
    </location>
</feature>
<dbReference type="GO" id="GO:0004129">
    <property type="term" value="F:cytochrome-c oxidase activity"/>
    <property type="evidence" value="ECO:0007669"/>
    <property type="project" value="UniProtKB-EC"/>
</dbReference>
<dbReference type="InterPro" id="IPR001505">
    <property type="entry name" value="Copper_CuA"/>
</dbReference>
<feature type="compositionally biased region" description="Acidic residues" evidence="16">
    <location>
        <begin position="337"/>
        <end position="351"/>
    </location>
</feature>
<keyword evidence="11 17" id="KW-0472">Membrane</keyword>
<comment type="subcellular location">
    <subcellularLocation>
        <location evidence="14">Cell membrane</location>
        <topology evidence="14">Multi-pass membrane protein</topology>
    </subcellularLocation>
    <subcellularLocation>
        <location evidence="1">Membrane</location>
        <topology evidence="1">Multi-pass membrane protein</topology>
    </subcellularLocation>
</comment>
<comment type="catalytic activity">
    <reaction evidence="13 15">
        <text>4 Fe(II)-[cytochrome c] + O2 + 8 H(+)(in) = 4 Fe(III)-[cytochrome c] + 2 H2O + 4 H(+)(out)</text>
        <dbReference type="Rhea" id="RHEA:11436"/>
        <dbReference type="Rhea" id="RHEA-COMP:10350"/>
        <dbReference type="Rhea" id="RHEA-COMP:14399"/>
        <dbReference type="ChEBI" id="CHEBI:15377"/>
        <dbReference type="ChEBI" id="CHEBI:15378"/>
        <dbReference type="ChEBI" id="CHEBI:15379"/>
        <dbReference type="ChEBI" id="CHEBI:29033"/>
        <dbReference type="ChEBI" id="CHEBI:29034"/>
        <dbReference type="EC" id="7.1.1.9"/>
    </reaction>
</comment>
<dbReference type="GO" id="GO:0016491">
    <property type="term" value="F:oxidoreductase activity"/>
    <property type="evidence" value="ECO:0007669"/>
    <property type="project" value="InterPro"/>
</dbReference>
<reference evidence="21 22" key="1">
    <citation type="submission" date="2015-04" db="EMBL/GenBank/DDBJ databases">
        <title>The draft genome sequence of Erythrobacter luteus KA37.</title>
        <authorList>
            <person name="Zhuang L."/>
            <person name="Liu Y."/>
            <person name="Shao Z."/>
        </authorList>
    </citation>
    <scope>NUCLEOTIDE SEQUENCE [LARGE SCALE GENOMIC DNA]</scope>
    <source>
        <strain evidence="21 22">KA37</strain>
    </source>
</reference>
<dbReference type="EMBL" id="LBHB01000001">
    <property type="protein sequence ID" value="KLE35994.1"/>
    <property type="molecule type" value="Genomic_DNA"/>
</dbReference>
<evidence type="ECO:0000256" key="15">
    <source>
        <dbReference type="RuleBase" id="RU004024"/>
    </source>
</evidence>
<dbReference type="Pfam" id="PF00116">
    <property type="entry name" value="COX2"/>
    <property type="match status" value="1"/>
</dbReference>
<evidence type="ECO:0000256" key="17">
    <source>
        <dbReference type="SAM" id="Phobius"/>
    </source>
</evidence>
<evidence type="ECO:0000256" key="11">
    <source>
        <dbReference type="ARBA" id="ARBA00023136"/>
    </source>
</evidence>
<evidence type="ECO:0000256" key="1">
    <source>
        <dbReference type="ARBA" id="ARBA00004141"/>
    </source>
</evidence>
<keyword evidence="4 14" id="KW-0679">Respiratory chain</keyword>
<keyword evidence="18" id="KW-0732">Signal</keyword>
<dbReference type="Proteomes" id="UP000053464">
    <property type="component" value="Unassembled WGS sequence"/>
</dbReference>
<dbReference type="PROSITE" id="PS00078">
    <property type="entry name" value="COX2"/>
    <property type="match status" value="1"/>
</dbReference>
<keyword evidence="8 14" id="KW-0249">Electron transport</keyword>
<protein>
    <recommendedName>
        <fullName evidence="15">Cytochrome c oxidase subunit 2</fullName>
        <ecNumber evidence="15">7.1.1.9</ecNumber>
    </recommendedName>
</protein>
<dbReference type="PANTHER" id="PTHR22888">
    <property type="entry name" value="CYTOCHROME C OXIDASE, SUBUNIT II"/>
    <property type="match status" value="1"/>
</dbReference>
<evidence type="ECO:0000256" key="13">
    <source>
        <dbReference type="ARBA" id="ARBA00047816"/>
    </source>
</evidence>
<keyword evidence="6 15" id="KW-0479">Metal-binding</keyword>
<dbReference type="Gene3D" id="1.10.287.90">
    <property type="match status" value="1"/>
</dbReference>
<keyword evidence="3 14" id="KW-0813">Transport</keyword>
<proteinExistence type="inferred from homology"/>
<evidence type="ECO:0000259" key="19">
    <source>
        <dbReference type="PROSITE" id="PS50857"/>
    </source>
</evidence>
<dbReference type="GO" id="GO:0005507">
    <property type="term" value="F:copper ion binding"/>
    <property type="evidence" value="ECO:0007669"/>
    <property type="project" value="InterPro"/>
</dbReference>
<name>A0A0G9MZH5_9SPHN</name>
<evidence type="ECO:0000256" key="2">
    <source>
        <dbReference type="ARBA" id="ARBA00007866"/>
    </source>
</evidence>
<comment type="function">
    <text evidence="12 15">Subunits I and II form the functional core of the enzyme complex. Electrons originating in cytochrome c are transferred via heme a and Cu(A) to the binuclear center formed by heme a3 and Cu(B).</text>
</comment>
<dbReference type="GO" id="GO:0042773">
    <property type="term" value="P:ATP synthesis coupled electron transport"/>
    <property type="evidence" value="ECO:0007669"/>
    <property type="project" value="TreeGrafter"/>
</dbReference>
<dbReference type="Gene3D" id="2.60.40.420">
    <property type="entry name" value="Cupredoxins - blue copper proteins"/>
    <property type="match status" value="1"/>
</dbReference>
<sequence length="361" mass="38720">MLAAFAFVSLPQAGFAQAADPAVAEVTDSPNTDLSAASEVNANAAENRSVAEGEVVAGDEAGGGFQHFGPEMIKGQPEAGAYGFQPQYSDNGRFGLWMHDAILMPIITIISFFVLGLLMWVVFRYNKRANQVPSKTSHNTLIEVIWTVLPVLILVGIAVPSITLLARQYESPPENAITIKANGYQWYWGYEYVDNGGFEVISNMLDEAEALDAGEPHQLAVDNRMVVPVGVPIRLQTFGSDVIHSFGIPSLWFKLDAVPGRINELMLTIDEPGIYYGQCMELCGALHGFMPIAIEARTLEDYNAWVQTQPGGMTVEQVRAQAAQEAAAAAAPAAAEDAAEQDGPAAEEENAEVAASEGQTA</sequence>
<dbReference type="InterPro" id="IPR036257">
    <property type="entry name" value="Cyt_c_oxidase_su2_TM_sf"/>
</dbReference>
<keyword evidence="22" id="KW-1185">Reference proteome</keyword>
<dbReference type="SUPFAM" id="SSF49503">
    <property type="entry name" value="Cupredoxins"/>
    <property type="match status" value="1"/>
</dbReference>
<comment type="similarity">
    <text evidence="2 14">Belongs to the cytochrome c oxidase subunit 2 family.</text>
</comment>
<dbReference type="SUPFAM" id="SSF81464">
    <property type="entry name" value="Cytochrome c oxidase subunit II-like, transmembrane region"/>
    <property type="match status" value="1"/>
</dbReference>
<dbReference type="PRINTS" id="PR01166">
    <property type="entry name" value="CYCOXIDASEII"/>
</dbReference>
<feature type="signal peptide" evidence="18">
    <location>
        <begin position="1"/>
        <end position="18"/>
    </location>
</feature>
<evidence type="ECO:0000256" key="10">
    <source>
        <dbReference type="ARBA" id="ARBA00023008"/>
    </source>
</evidence>
<evidence type="ECO:0000259" key="20">
    <source>
        <dbReference type="PROSITE" id="PS50999"/>
    </source>
</evidence>
<keyword evidence="10 15" id="KW-0186">Copper</keyword>
<evidence type="ECO:0000313" key="22">
    <source>
        <dbReference type="Proteomes" id="UP000053464"/>
    </source>
</evidence>
<evidence type="ECO:0000256" key="6">
    <source>
        <dbReference type="ARBA" id="ARBA00022723"/>
    </source>
</evidence>
<evidence type="ECO:0000313" key="21">
    <source>
        <dbReference type="EMBL" id="KLE35994.1"/>
    </source>
</evidence>
<evidence type="ECO:0000256" key="12">
    <source>
        <dbReference type="ARBA" id="ARBA00024688"/>
    </source>
</evidence>
<dbReference type="PANTHER" id="PTHR22888:SF9">
    <property type="entry name" value="CYTOCHROME C OXIDASE SUBUNIT 2"/>
    <property type="match status" value="1"/>
</dbReference>
<accession>A0A0G9MZH5</accession>
<feature type="compositionally biased region" description="Low complexity" evidence="16">
    <location>
        <begin position="352"/>
        <end position="361"/>
    </location>
</feature>
<dbReference type="PROSITE" id="PS50999">
    <property type="entry name" value="COX2_TM"/>
    <property type="match status" value="1"/>
</dbReference>
<dbReference type="AlphaFoldDB" id="A0A0G9MZH5"/>
<feature type="domain" description="Cytochrome oxidase subunit II copper A binding" evidence="19">
    <location>
        <begin position="174"/>
        <end position="308"/>
    </location>
</feature>
<feature type="transmembrane region" description="Helical" evidence="17">
    <location>
        <begin position="144"/>
        <end position="166"/>
    </location>
</feature>
<dbReference type="InterPro" id="IPR014222">
    <property type="entry name" value="Cyt_c_oxidase_su2"/>
</dbReference>
<dbReference type="PATRIC" id="fig|1581420.6.peg.105"/>
<evidence type="ECO:0000256" key="5">
    <source>
        <dbReference type="ARBA" id="ARBA00022692"/>
    </source>
</evidence>
<evidence type="ECO:0000256" key="7">
    <source>
        <dbReference type="ARBA" id="ARBA00022967"/>
    </source>
</evidence>
<comment type="caution">
    <text evidence="21">The sequence shown here is derived from an EMBL/GenBank/DDBJ whole genome shotgun (WGS) entry which is preliminary data.</text>
</comment>
<evidence type="ECO:0000256" key="3">
    <source>
        <dbReference type="ARBA" id="ARBA00022448"/>
    </source>
</evidence>
<evidence type="ECO:0000256" key="4">
    <source>
        <dbReference type="ARBA" id="ARBA00022660"/>
    </source>
</evidence>
<dbReference type="EC" id="7.1.1.9" evidence="15"/>
<organism evidence="21 22">
    <name type="scientific">Aurantiacibacter luteus</name>
    <dbReference type="NCBI Taxonomy" id="1581420"/>
    <lineage>
        <taxon>Bacteria</taxon>
        <taxon>Pseudomonadati</taxon>
        <taxon>Pseudomonadota</taxon>
        <taxon>Alphaproteobacteria</taxon>
        <taxon>Sphingomonadales</taxon>
        <taxon>Erythrobacteraceae</taxon>
        <taxon>Aurantiacibacter</taxon>
    </lineage>
</organism>
<evidence type="ECO:0000256" key="14">
    <source>
        <dbReference type="RuleBase" id="RU000456"/>
    </source>
</evidence>
<dbReference type="NCBIfam" id="TIGR02866">
    <property type="entry name" value="CoxB"/>
    <property type="match status" value="1"/>
</dbReference>
<dbReference type="InterPro" id="IPR008972">
    <property type="entry name" value="Cupredoxin"/>
</dbReference>
<dbReference type="InterPro" id="IPR011759">
    <property type="entry name" value="Cyt_c_oxidase_su2_TM_dom"/>
</dbReference>
<dbReference type="InterPro" id="IPR045187">
    <property type="entry name" value="CcO_II"/>
</dbReference>
<evidence type="ECO:0000256" key="8">
    <source>
        <dbReference type="ARBA" id="ARBA00022982"/>
    </source>
</evidence>
<keyword evidence="5 14" id="KW-0812">Transmembrane</keyword>
<feature type="domain" description="Cytochrome oxidase subunit II transmembrane region profile" evidence="20">
    <location>
        <begin position="76"/>
        <end position="172"/>
    </location>
</feature>
<feature type="region of interest" description="Disordered" evidence="16">
    <location>
        <begin position="326"/>
        <end position="361"/>
    </location>
</feature>
<feature type="compositionally biased region" description="Low complexity" evidence="16">
    <location>
        <begin position="326"/>
        <end position="336"/>
    </location>
</feature>